<name>A0A1I5Q421_9BACT</name>
<dbReference type="CDD" id="cd00082">
    <property type="entry name" value="HisKA"/>
    <property type="match status" value="1"/>
</dbReference>
<dbReference type="GO" id="GO:0004721">
    <property type="term" value="F:phosphoprotein phosphatase activity"/>
    <property type="evidence" value="ECO:0007669"/>
    <property type="project" value="TreeGrafter"/>
</dbReference>
<keyword evidence="7" id="KW-1133">Transmembrane helix</keyword>
<evidence type="ECO:0000256" key="5">
    <source>
        <dbReference type="ARBA" id="ARBA00022777"/>
    </source>
</evidence>
<dbReference type="InterPro" id="IPR003661">
    <property type="entry name" value="HisK_dim/P_dom"/>
</dbReference>
<evidence type="ECO:0000313" key="9">
    <source>
        <dbReference type="EMBL" id="SFP41104.1"/>
    </source>
</evidence>
<dbReference type="EC" id="2.7.13.3" evidence="2"/>
<keyword evidence="5 9" id="KW-0418">Kinase</keyword>
<sequence>MATLFYNLYTREQINLDNRIFSQMRLCSFDLKCKDLEIDFADAKKSELYVLKKDDKALFAYFPIPGSSQYVLQISYLSEKYREDLAKIQKELLFEFFAIFIVLILLSVLFSFYALHPLREALKLTEEFIRDILHDFNTPLSIVRLNVRMLKKDCPQSTKIDRIEQAVETLLRLQNNLRSYIGGHELQKEVFSLDELLKERVQLIERAFSHLKFDLQISPLKIVANKDAMIRIIDNILSNAAKYNKKDGSITVKLIPDLDKLIIEDTGIGIEYPHKVFERFYKENDRGIGIGLHIVKKLCDEMNIDIELKSKKDEGTTVTLFLDKVTFS</sequence>
<dbReference type="Pfam" id="PF00512">
    <property type="entry name" value="HisKA"/>
    <property type="match status" value="1"/>
</dbReference>
<feature type="transmembrane region" description="Helical" evidence="7">
    <location>
        <begin position="92"/>
        <end position="115"/>
    </location>
</feature>
<dbReference type="GO" id="GO:0016036">
    <property type="term" value="P:cellular response to phosphate starvation"/>
    <property type="evidence" value="ECO:0007669"/>
    <property type="project" value="TreeGrafter"/>
</dbReference>
<evidence type="ECO:0000256" key="7">
    <source>
        <dbReference type="SAM" id="Phobius"/>
    </source>
</evidence>
<feature type="domain" description="Histidine kinase" evidence="8">
    <location>
        <begin position="131"/>
        <end position="326"/>
    </location>
</feature>
<dbReference type="InterPro" id="IPR005467">
    <property type="entry name" value="His_kinase_dom"/>
</dbReference>
<evidence type="ECO:0000256" key="2">
    <source>
        <dbReference type="ARBA" id="ARBA00012438"/>
    </source>
</evidence>
<dbReference type="Proteomes" id="UP000199227">
    <property type="component" value="Unassembled WGS sequence"/>
</dbReference>
<dbReference type="PRINTS" id="PR00344">
    <property type="entry name" value="BCTRLSENSOR"/>
</dbReference>
<reference evidence="9 10" key="1">
    <citation type="submission" date="2016-10" db="EMBL/GenBank/DDBJ databases">
        <authorList>
            <person name="de Groot N.N."/>
        </authorList>
    </citation>
    <scope>NUCLEOTIDE SEQUENCE [LARGE SCALE GENOMIC DNA]</scope>
    <source>
        <strain evidence="9 10">EP1-55-1</strain>
    </source>
</reference>
<keyword evidence="6" id="KW-0902">Two-component regulatory system</keyword>
<dbReference type="PROSITE" id="PS50109">
    <property type="entry name" value="HIS_KIN"/>
    <property type="match status" value="1"/>
</dbReference>
<dbReference type="SMART" id="SM00387">
    <property type="entry name" value="HATPase_c"/>
    <property type="match status" value="1"/>
</dbReference>
<comment type="catalytic activity">
    <reaction evidence="1">
        <text>ATP + protein L-histidine = ADP + protein N-phospho-L-histidine.</text>
        <dbReference type="EC" id="2.7.13.3"/>
    </reaction>
</comment>
<dbReference type="GO" id="GO:0005886">
    <property type="term" value="C:plasma membrane"/>
    <property type="evidence" value="ECO:0007669"/>
    <property type="project" value="TreeGrafter"/>
</dbReference>
<accession>A0A1I5Q421</accession>
<dbReference type="InterPro" id="IPR036097">
    <property type="entry name" value="HisK_dim/P_sf"/>
</dbReference>
<dbReference type="Gene3D" id="3.30.565.10">
    <property type="entry name" value="Histidine kinase-like ATPase, C-terminal domain"/>
    <property type="match status" value="1"/>
</dbReference>
<dbReference type="STRING" id="223786.SAMN05216234_11832"/>
<keyword evidence="7" id="KW-0472">Membrane</keyword>
<dbReference type="GO" id="GO:0000155">
    <property type="term" value="F:phosphorelay sensor kinase activity"/>
    <property type="evidence" value="ECO:0007669"/>
    <property type="project" value="InterPro"/>
</dbReference>
<dbReference type="SMART" id="SM00388">
    <property type="entry name" value="HisKA"/>
    <property type="match status" value="1"/>
</dbReference>
<keyword evidence="4" id="KW-0808">Transferase</keyword>
<dbReference type="InterPro" id="IPR050351">
    <property type="entry name" value="BphY/WalK/GraS-like"/>
</dbReference>
<dbReference type="Gene3D" id="1.10.287.130">
    <property type="match status" value="1"/>
</dbReference>
<evidence type="ECO:0000256" key="1">
    <source>
        <dbReference type="ARBA" id="ARBA00000085"/>
    </source>
</evidence>
<dbReference type="AlphaFoldDB" id="A0A1I5Q421"/>
<dbReference type="Pfam" id="PF02518">
    <property type="entry name" value="HATPase_c"/>
    <property type="match status" value="1"/>
</dbReference>
<dbReference type="PANTHER" id="PTHR45453">
    <property type="entry name" value="PHOSPHATE REGULON SENSOR PROTEIN PHOR"/>
    <property type="match status" value="1"/>
</dbReference>
<proteinExistence type="predicted"/>
<dbReference type="InterPro" id="IPR036890">
    <property type="entry name" value="HATPase_C_sf"/>
</dbReference>
<evidence type="ECO:0000256" key="4">
    <source>
        <dbReference type="ARBA" id="ARBA00022679"/>
    </source>
</evidence>
<evidence type="ECO:0000256" key="6">
    <source>
        <dbReference type="ARBA" id="ARBA00023012"/>
    </source>
</evidence>
<protein>
    <recommendedName>
        <fullName evidence="2">histidine kinase</fullName>
        <ecNumber evidence="2">2.7.13.3</ecNumber>
    </recommendedName>
</protein>
<evidence type="ECO:0000256" key="3">
    <source>
        <dbReference type="ARBA" id="ARBA00022553"/>
    </source>
</evidence>
<dbReference type="EMBL" id="FOXB01000018">
    <property type="protein sequence ID" value="SFP41104.1"/>
    <property type="molecule type" value="Genomic_DNA"/>
</dbReference>
<keyword evidence="10" id="KW-1185">Reference proteome</keyword>
<dbReference type="InterPro" id="IPR004358">
    <property type="entry name" value="Sig_transdc_His_kin-like_C"/>
</dbReference>
<dbReference type="PANTHER" id="PTHR45453:SF1">
    <property type="entry name" value="PHOSPHATE REGULON SENSOR PROTEIN PHOR"/>
    <property type="match status" value="1"/>
</dbReference>
<keyword evidence="3" id="KW-0597">Phosphoprotein</keyword>
<dbReference type="InterPro" id="IPR003594">
    <property type="entry name" value="HATPase_dom"/>
</dbReference>
<organism evidence="9 10">
    <name type="scientific">Hydrogenimonas thermophila</name>
    <dbReference type="NCBI Taxonomy" id="223786"/>
    <lineage>
        <taxon>Bacteria</taxon>
        <taxon>Pseudomonadati</taxon>
        <taxon>Campylobacterota</taxon>
        <taxon>Epsilonproteobacteria</taxon>
        <taxon>Campylobacterales</taxon>
        <taxon>Hydrogenimonadaceae</taxon>
        <taxon>Hydrogenimonas</taxon>
    </lineage>
</organism>
<gene>
    <name evidence="9" type="ORF">SAMN05216234_11832</name>
</gene>
<evidence type="ECO:0000259" key="8">
    <source>
        <dbReference type="PROSITE" id="PS50109"/>
    </source>
</evidence>
<evidence type="ECO:0000313" key="10">
    <source>
        <dbReference type="Proteomes" id="UP000199227"/>
    </source>
</evidence>
<dbReference type="SUPFAM" id="SSF47384">
    <property type="entry name" value="Homodimeric domain of signal transducing histidine kinase"/>
    <property type="match status" value="1"/>
</dbReference>
<dbReference type="SUPFAM" id="SSF55874">
    <property type="entry name" value="ATPase domain of HSP90 chaperone/DNA topoisomerase II/histidine kinase"/>
    <property type="match status" value="1"/>
</dbReference>
<keyword evidence="7" id="KW-0812">Transmembrane</keyword>